<feature type="signal peptide" evidence="2">
    <location>
        <begin position="1"/>
        <end position="22"/>
    </location>
</feature>
<comment type="caution">
    <text evidence="3">The sequence shown here is derived from an EMBL/GenBank/DDBJ whole genome shotgun (WGS) entry which is preliminary data.</text>
</comment>
<feature type="chain" id="PRO_5044014815" description="Arylsulfotransferase (ASST)" evidence="2">
    <location>
        <begin position="23"/>
        <end position="722"/>
    </location>
</feature>
<keyword evidence="2" id="KW-0732">Signal</keyword>
<name>A0AAW6CTE5_9FIRM</name>
<evidence type="ECO:0008006" key="5">
    <source>
        <dbReference type="Google" id="ProtNLM"/>
    </source>
</evidence>
<dbReference type="Proteomes" id="UP001210809">
    <property type="component" value="Unassembled WGS sequence"/>
</dbReference>
<feature type="region of interest" description="Disordered" evidence="1">
    <location>
        <begin position="25"/>
        <end position="49"/>
    </location>
</feature>
<dbReference type="PROSITE" id="PS51257">
    <property type="entry name" value="PROKAR_LIPOPROTEIN"/>
    <property type="match status" value="1"/>
</dbReference>
<gene>
    <name evidence="3" type="ORF">PNE09_01615</name>
</gene>
<proteinExistence type="predicted"/>
<protein>
    <recommendedName>
        <fullName evidence="5">Arylsulfotransferase (ASST)</fullName>
    </recommendedName>
</protein>
<reference evidence="3" key="1">
    <citation type="submission" date="2023-01" db="EMBL/GenBank/DDBJ databases">
        <title>Human gut microbiome strain richness.</title>
        <authorList>
            <person name="Chen-Liaw A."/>
        </authorList>
    </citation>
    <scope>NUCLEOTIDE SEQUENCE</scope>
    <source>
        <strain evidence="3">1001283st1_G1_1001283B150217_161031</strain>
    </source>
</reference>
<accession>A0AAW6CTE5</accession>
<evidence type="ECO:0000256" key="1">
    <source>
        <dbReference type="SAM" id="MobiDB-lite"/>
    </source>
</evidence>
<dbReference type="SUPFAM" id="SSF82171">
    <property type="entry name" value="DPP6 N-terminal domain-like"/>
    <property type="match status" value="1"/>
</dbReference>
<feature type="compositionally biased region" description="Polar residues" evidence="1">
    <location>
        <begin position="25"/>
        <end position="39"/>
    </location>
</feature>
<sequence>MKKRILLSQFAIALVLSLCSCAGTSESDTQSLVSNPFETSENENSETPANDERYELYDKYQSGTLQFDFSEMNDAQNIEYNGEKINITFSANAANNREDITIGYMAFIGGIPQLISVNGSEEAETVNVDFPKDEITKVSISIKPRITKELEDKKELNLQIVSIFNIGYVPQGKYAGFGFGNINAGSTVYTACLTMNEKAETVELSGNAEFENIPASDSSLKSYTLKKAGEMSSGAMLKLYSKDNETEHLILDKSTQTCDVLFDGADFDTYNVFFYVNHKRVQVNGKDYATVSAKAGYVPKLTAILENVNNHDIVYAIAVPLTNDYTKARILKTTSRLSFSPDDEIITNPTTQLPADTSADVPESEPENSNTAASDSVLYKYNVVGYIDNDLNYLLLYKRASDEPEDGLDYTYSVYDKSTGKITESLRSQKSPWDISCCNGQFTYIDENLTEDQSVTSEIFAVTYNEKFEEISRLSSLTVSDSIHYISAVYSKQLDKYFVCYRKDGRDEYIISRFSKDGKEEKELFSDSDYYYSSTMLLADNRIILCKYRAVPDGCSIQVIDFDGNEITADIPQSTDYYALMGQKSGKYYCLLSNRTGYASKTEEFPEDTLYLYDGEKDKIVEFTPEEAIEMGCVRITPDGTKAITITEHEFLNEEQTNRLYTDLVIKIYDLDTGEKINEIKNDKGSGVKGCNIQAFDDRIVVYDGSITDCILYQFRYDEQAG</sequence>
<organism evidence="3 4">
    <name type="scientific">[Eubacterium] siraeum</name>
    <dbReference type="NCBI Taxonomy" id="39492"/>
    <lineage>
        <taxon>Bacteria</taxon>
        <taxon>Bacillati</taxon>
        <taxon>Bacillota</taxon>
        <taxon>Clostridia</taxon>
        <taxon>Eubacteriales</taxon>
        <taxon>Oscillospiraceae</taxon>
        <taxon>Oscillospiraceae incertae sedis</taxon>
    </lineage>
</organism>
<dbReference type="AlphaFoldDB" id="A0AAW6CTE5"/>
<evidence type="ECO:0000313" key="4">
    <source>
        <dbReference type="Proteomes" id="UP001210809"/>
    </source>
</evidence>
<feature type="region of interest" description="Disordered" evidence="1">
    <location>
        <begin position="342"/>
        <end position="372"/>
    </location>
</feature>
<evidence type="ECO:0000256" key="2">
    <source>
        <dbReference type="SAM" id="SignalP"/>
    </source>
</evidence>
<dbReference type="EMBL" id="JAQLXW010000002">
    <property type="protein sequence ID" value="MDB8002757.1"/>
    <property type="molecule type" value="Genomic_DNA"/>
</dbReference>
<evidence type="ECO:0000313" key="3">
    <source>
        <dbReference type="EMBL" id="MDB8002757.1"/>
    </source>
</evidence>